<dbReference type="EMBL" id="CAACVS010000086">
    <property type="protein sequence ID" value="VEU36353.1"/>
    <property type="molecule type" value="Genomic_DNA"/>
</dbReference>
<name>A0A448Z2R5_9STRA</name>
<keyword evidence="3" id="KW-1185">Reference proteome</keyword>
<gene>
    <name evidence="2" type="ORF">PSNMU_V1.4_AUG-EV-PASAV3_0031080</name>
</gene>
<evidence type="ECO:0000313" key="2">
    <source>
        <dbReference type="EMBL" id="VEU36353.1"/>
    </source>
</evidence>
<feature type="compositionally biased region" description="Basic and acidic residues" evidence="1">
    <location>
        <begin position="85"/>
        <end position="97"/>
    </location>
</feature>
<evidence type="ECO:0000313" key="3">
    <source>
        <dbReference type="Proteomes" id="UP000291116"/>
    </source>
</evidence>
<accession>A0A448Z2R5</accession>
<dbReference type="OrthoDB" id="2526284at2759"/>
<dbReference type="AlphaFoldDB" id="A0A448Z2R5"/>
<feature type="region of interest" description="Disordered" evidence="1">
    <location>
        <begin position="73"/>
        <end position="97"/>
    </location>
</feature>
<reference evidence="2 3" key="1">
    <citation type="submission" date="2019-01" db="EMBL/GenBank/DDBJ databases">
        <authorList>
            <person name="Ferrante I. M."/>
        </authorList>
    </citation>
    <scope>NUCLEOTIDE SEQUENCE [LARGE SCALE GENOMIC DNA]</scope>
    <source>
        <strain evidence="2 3">B856</strain>
    </source>
</reference>
<proteinExistence type="predicted"/>
<organism evidence="2 3">
    <name type="scientific">Pseudo-nitzschia multistriata</name>
    <dbReference type="NCBI Taxonomy" id="183589"/>
    <lineage>
        <taxon>Eukaryota</taxon>
        <taxon>Sar</taxon>
        <taxon>Stramenopiles</taxon>
        <taxon>Ochrophyta</taxon>
        <taxon>Bacillariophyta</taxon>
        <taxon>Bacillariophyceae</taxon>
        <taxon>Bacillariophycidae</taxon>
        <taxon>Bacillariales</taxon>
        <taxon>Bacillariaceae</taxon>
        <taxon>Pseudo-nitzschia</taxon>
    </lineage>
</organism>
<protein>
    <submittedName>
        <fullName evidence="2">Uncharacterized protein</fullName>
    </submittedName>
</protein>
<sequence>MGELTSLHQLLDTLDEEGTKIISFGSWRAWPRRKFIEDPELTRMNGRANCGRNDGDCFQLTVPKNYTMLQAYNCDRQPPGKKKEKMPAEKQVRANEK</sequence>
<evidence type="ECO:0000256" key="1">
    <source>
        <dbReference type="SAM" id="MobiDB-lite"/>
    </source>
</evidence>
<dbReference type="Proteomes" id="UP000291116">
    <property type="component" value="Unassembled WGS sequence"/>
</dbReference>